<name>A0A9X2B2G5_9CORY</name>
<organism evidence="2 3">
    <name type="scientific">Corynebacterium kalidii</name>
    <dbReference type="NCBI Taxonomy" id="2931982"/>
    <lineage>
        <taxon>Bacteria</taxon>
        <taxon>Bacillati</taxon>
        <taxon>Actinomycetota</taxon>
        <taxon>Actinomycetes</taxon>
        <taxon>Mycobacteriales</taxon>
        <taxon>Corynebacteriaceae</taxon>
        <taxon>Corynebacterium</taxon>
    </lineage>
</organism>
<keyword evidence="3" id="KW-1185">Reference proteome</keyword>
<comment type="caution">
    <text evidence="2">The sequence shown here is derived from an EMBL/GenBank/DDBJ whole genome shotgun (WGS) entry which is preliminary data.</text>
</comment>
<protein>
    <submittedName>
        <fullName evidence="2">Uncharacterized protein</fullName>
    </submittedName>
</protein>
<dbReference type="EMBL" id="JALIEA010000016">
    <property type="protein sequence ID" value="MCJ7859079.1"/>
    <property type="molecule type" value="Genomic_DNA"/>
</dbReference>
<gene>
    <name evidence="2" type="ORF">MUN33_10205</name>
</gene>
<dbReference type="AlphaFoldDB" id="A0A9X2B2G5"/>
<dbReference type="Proteomes" id="UP001139207">
    <property type="component" value="Unassembled WGS sequence"/>
</dbReference>
<proteinExistence type="predicted"/>
<evidence type="ECO:0000313" key="3">
    <source>
        <dbReference type="Proteomes" id="UP001139207"/>
    </source>
</evidence>
<accession>A0A9X2B2G5</accession>
<feature type="region of interest" description="Disordered" evidence="1">
    <location>
        <begin position="36"/>
        <end position="91"/>
    </location>
</feature>
<feature type="compositionally biased region" description="Low complexity" evidence="1">
    <location>
        <begin position="39"/>
        <end position="73"/>
    </location>
</feature>
<sequence>MVTVSAPVHRPTGTAARRITAAGAVAVLALAVSSCSGETPTAPGSVTPVPTPTLTTATAPVSTPVPDPTVVTPVPTPAPTTPSTAPAPEPCTLESLHRTAGMEALDVLIYCDGTWMRAGQWQTDHLRNLTWDGDMWVEYPPDGHTDLSGYPCYDADRIAQDGVPPAVRDQLTLCG</sequence>
<evidence type="ECO:0000256" key="1">
    <source>
        <dbReference type="SAM" id="MobiDB-lite"/>
    </source>
</evidence>
<reference evidence="2" key="1">
    <citation type="submission" date="2022-04" db="EMBL/GenBank/DDBJ databases">
        <title>Corynebacterium kalidii LD5P10.</title>
        <authorList>
            <person name="Sun J.Q."/>
        </authorList>
    </citation>
    <scope>NUCLEOTIDE SEQUENCE</scope>
    <source>
        <strain evidence="2">LD5P10</strain>
    </source>
</reference>
<feature type="compositionally biased region" description="Pro residues" evidence="1">
    <location>
        <begin position="74"/>
        <end position="89"/>
    </location>
</feature>
<dbReference type="RefSeq" id="WP_244804807.1">
    <property type="nucleotide sequence ID" value="NZ_JALIEA010000016.1"/>
</dbReference>
<evidence type="ECO:0000313" key="2">
    <source>
        <dbReference type="EMBL" id="MCJ7859079.1"/>
    </source>
</evidence>